<feature type="region of interest" description="Disordered" evidence="1">
    <location>
        <begin position="1"/>
        <end position="27"/>
    </location>
</feature>
<dbReference type="EMBL" id="CAFBMK010000077">
    <property type="protein sequence ID" value="CAB4915087.1"/>
    <property type="molecule type" value="Genomic_DNA"/>
</dbReference>
<gene>
    <name evidence="2" type="ORF">UFOPK3564_01512</name>
</gene>
<dbReference type="SMART" id="SM00855">
    <property type="entry name" value="PGAM"/>
    <property type="match status" value="1"/>
</dbReference>
<proteinExistence type="predicted"/>
<dbReference type="PANTHER" id="PTHR48100">
    <property type="entry name" value="BROAD-SPECIFICITY PHOSPHATASE YOR283W-RELATED"/>
    <property type="match status" value="1"/>
</dbReference>
<dbReference type="GO" id="GO:0070297">
    <property type="term" value="P:regulation of phosphorelay signal transduction system"/>
    <property type="evidence" value="ECO:0007669"/>
    <property type="project" value="TreeGrafter"/>
</dbReference>
<dbReference type="InterPro" id="IPR050275">
    <property type="entry name" value="PGM_Phosphatase"/>
</dbReference>
<dbReference type="InterPro" id="IPR029033">
    <property type="entry name" value="His_PPase_superfam"/>
</dbReference>
<name>A0A6J7H2B5_9ZZZZ</name>
<feature type="compositionally biased region" description="Low complexity" evidence="1">
    <location>
        <begin position="1"/>
        <end position="13"/>
    </location>
</feature>
<sequence length="233" mass="24650">MTTDGAGAAASRPGPGPAGTPGVDAHGPEATSVRLWLVRHGETEWARDGRHTGRTDVPLTDRGRQQATALRERLAGERFVAIRCSPLSRARETLELALPGATPGLDDDLMERDYGAAEGRTTAELRVEEPGWTSWTTETAGAETIDEVGARTDRAIARAVAAGRHAAERDPCSPHETPGGAVLVVAHGHLLRILAARWLEQPAGFGAQLVLGTASLSILGSERGRPALVRWNS</sequence>
<dbReference type="AlphaFoldDB" id="A0A6J7H2B5"/>
<reference evidence="2" key="1">
    <citation type="submission" date="2020-05" db="EMBL/GenBank/DDBJ databases">
        <authorList>
            <person name="Chiriac C."/>
            <person name="Salcher M."/>
            <person name="Ghai R."/>
            <person name="Kavagutti S V."/>
        </authorList>
    </citation>
    <scope>NUCLEOTIDE SEQUENCE</scope>
</reference>
<organism evidence="2">
    <name type="scientific">freshwater metagenome</name>
    <dbReference type="NCBI Taxonomy" id="449393"/>
    <lineage>
        <taxon>unclassified sequences</taxon>
        <taxon>metagenomes</taxon>
        <taxon>ecological metagenomes</taxon>
    </lineage>
</organism>
<dbReference type="SUPFAM" id="SSF53254">
    <property type="entry name" value="Phosphoglycerate mutase-like"/>
    <property type="match status" value="1"/>
</dbReference>
<protein>
    <submittedName>
        <fullName evidence="2">Unannotated protein</fullName>
    </submittedName>
</protein>
<accession>A0A6J7H2B5</accession>
<dbReference type="Gene3D" id="3.40.50.1240">
    <property type="entry name" value="Phosphoglycerate mutase-like"/>
    <property type="match status" value="1"/>
</dbReference>
<dbReference type="CDD" id="cd07067">
    <property type="entry name" value="HP_PGM_like"/>
    <property type="match status" value="1"/>
</dbReference>
<dbReference type="PANTHER" id="PTHR48100:SF15">
    <property type="entry name" value="SEDOHEPTULOSE 1,7-BISPHOSPHATASE"/>
    <property type="match status" value="1"/>
</dbReference>
<dbReference type="Pfam" id="PF00300">
    <property type="entry name" value="His_Phos_1"/>
    <property type="match status" value="1"/>
</dbReference>
<dbReference type="GO" id="GO:0101006">
    <property type="term" value="F:protein histidine phosphatase activity"/>
    <property type="evidence" value="ECO:0007669"/>
    <property type="project" value="TreeGrafter"/>
</dbReference>
<evidence type="ECO:0000313" key="2">
    <source>
        <dbReference type="EMBL" id="CAB4915087.1"/>
    </source>
</evidence>
<evidence type="ECO:0000256" key="1">
    <source>
        <dbReference type="SAM" id="MobiDB-lite"/>
    </source>
</evidence>
<dbReference type="InterPro" id="IPR013078">
    <property type="entry name" value="His_Pase_superF_clade-1"/>
</dbReference>